<feature type="domain" description="C2H2-type" evidence="2">
    <location>
        <begin position="35"/>
        <end position="68"/>
    </location>
</feature>
<dbReference type="PANTHER" id="PTHR31025">
    <property type="entry name" value="SI:CH211-196P9.1-RELATED"/>
    <property type="match status" value="1"/>
</dbReference>
<protein>
    <recommendedName>
        <fullName evidence="2">C2H2-type domain-containing protein</fullName>
    </recommendedName>
</protein>
<reference evidence="3" key="2">
    <citation type="submission" date="2025-09" db="UniProtKB">
        <authorList>
            <consortium name="Ensembl"/>
        </authorList>
    </citation>
    <scope>IDENTIFICATION</scope>
</reference>
<evidence type="ECO:0000313" key="3">
    <source>
        <dbReference type="Ensembl" id="ENSCCRP00000179014.1"/>
    </source>
</evidence>
<evidence type="ECO:0000256" key="1">
    <source>
        <dbReference type="PROSITE-ProRule" id="PRU00042"/>
    </source>
</evidence>
<dbReference type="Proteomes" id="UP001108240">
    <property type="component" value="Unplaced"/>
</dbReference>
<dbReference type="AlphaFoldDB" id="A0A9J8DA20"/>
<evidence type="ECO:0000259" key="2">
    <source>
        <dbReference type="PROSITE" id="PS50157"/>
    </source>
</evidence>
<accession>A0A9J8DA20</accession>
<dbReference type="PANTHER" id="PTHR31025:SF19">
    <property type="entry name" value="SI:CH73-42K18.1-RELATED"/>
    <property type="match status" value="1"/>
</dbReference>
<dbReference type="SMART" id="SM00355">
    <property type="entry name" value="ZnF_C2H2"/>
    <property type="match status" value="4"/>
</dbReference>
<evidence type="ECO:0000313" key="4">
    <source>
        <dbReference type="Proteomes" id="UP001108240"/>
    </source>
</evidence>
<dbReference type="OMA" id="ECTANDC"/>
<dbReference type="InterPro" id="IPR013087">
    <property type="entry name" value="Znf_C2H2_type"/>
</dbReference>
<keyword evidence="4" id="KW-1185">Reference proteome</keyword>
<sequence length="548" mass="62800">MQWKCKYCFFSCEKRALLLKHYRIKHGSYARTTPFPCLHADCLCSFKSFNALKVHLTRSHSQHDGEQTSVSKESQLIFHCPLCEFKEPCTESEFFTHLRQHLKRNEKVQCPFNDCNFESRIYSTFNAHKCKEHQLSSQRKLKPSIAVEIQNLAAELPQDVAQNTSYHESMDSTEFGENEKDDQTQNLDHLQNQLERNLGLLFFKMQTILHISDSAVQEVIQQINQIFLLSKPLLCNAIQQILDQHGVSDNSSVLRDIVKAVTENNLILKMTDSGEPLSTVGKRASYFQKEFPIVVPTEYKLGKDSQSFAYVPILNMLQVLLNRTDVFEKVLAPFENANGINSYKDSTNYRENDFLVAGTFRILLTMYTDEFEIANPLGTSKKKHKMFGVYWAMSSLNFKMGFLLTNFNFFFQGTDITANRTAVLRGLPLLLGEETSDFFKATLDCDCDIPQISIGILTVITEGSQDSSQALHLENSHTAIILEGAIVMDNIENLPDAMWLLFGLIYALNLEYPPQLKNTFDFIQRVFLSKIHKKVLNRIMVLLLNIFV</sequence>
<dbReference type="GO" id="GO:0008270">
    <property type="term" value="F:zinc ion binding"/>
    <property type="evidence" value="ECO:0007669"/>
    <property type="project" value="UniProtKB-KW"/>
</dbReference>
<dbReference type="GeneTree" id="ENSGT00950000182912"/>
<name>A0A9J8DA20_CYPCA</name>
<organism evidence="3 4">
    <name type="scientific">Cyprinus carpio carpio</name>
    <dbReference type="NCBI Taxonomy" id="630221"/>
    <lineage>
        <taxon>Eukaryota</taxon>
        <taxon>Metazoa</taxon>
        <taxon>Chordata</taxon>
        <taxon>Craniata</taxon>
        <taxon>Vertebrata</taxon>
        <taxon>Euteleostomi</taxon>
        <taxon>Actinopterygii</taxon>
        <taxon>Neopterygii</taxon>
        <taxon>Teleostei</taxon>
        <taxon>Ostariophysi</taxon>
        <taxon>Cypriniformes</taxon>
        <taxon>Cyprinidae</taxon>
        <taxon>Cyprininae</taxon>
        <taxon>Cyprinus</taxon>
    </lineage>
</organism>
<reference evidence="3" key="1">
    <citation type="submission" date="2025-08" db="UniProtKB">
        <authorList>
            <consortium name="Ensembl"/>
        </authorList>
    </citation>
    <scope>IDENTIFICATION</scope>
</reference>
<proteinExistence type="predicted"/>
<dbReference type="PROSITE" id="PS00028">
    <property type="entry name" value="ZINC_FINGER_C2H2_1"/>
    <property type="match status" value="2"/>
</dbReference>
<keyword evidence="1" id="KW-0479">Metal-binding</keyword>
<keyword evidence="1" id="KW-0863">Zinc-finger</keyword>
<dbReference type="PROSITE" id="PS50157">
    <property type="entry name" value="ZINC_FINGER_C2H2_2"/>
    <property type="match status" value="1"/>
</dbReference>
<dbReference type="Gene3D" id="3.30.160.60">
    <property type="entry name" value="Classic Zinc Finger"/>
    <property type="match status" value="1"/>
</dbReference>
<keyword evidence="1" id="KW-0862">Zinc</keyword>
<dbReference type="Ensembl" id="ENSCCRT00000170170.1">
    <property type="protein sequence ID" value="ENSCCRP00000179014.1"/>
    <property type="gene ID" value="ENSCCRG00000061258.1"/>
</dbReference>